<protein>
    <submittedName>
        <fullName evidence="6">Transcriptional regulator</fullName>
    </submittedName>
</protein>
<evidence type="ECO:0000256" key="2">
    <source>
        <dbReference type="ARBA" id="ARBA00023015"/>
    </source>
</evidence>
<dbReference type="PANTHER" id="PTHR30204">
    <property type="entry name" value="REDOX-CYCLING DRUG-SENSING TRANSCRIPTIONAL ACTIVATOR SOXR"/>
    <property type="match status" value="1"/>
</dbReference>
<dbReference type="InterPro" id="IPR009061">
    <property type="entry name" value="DNA-bd_dom_put_sf"/>
</dbReference>
<dbReference type="AlphaFoldDB" id="A0A0R1LRI9"/>
<dbReference type="CDD" id="cd01105">
    <property type="entry name" value="HTH_GlnR-like"/>
    <property type="match status" value="1"/>
</dbReference>
<evidence type="ECO:0000256" key="3">
    <source>
        <dbReference type="ARBA" id="ARBA00023125"/>
    </source>
</evidence>
<evidence type="ECO:0000313" key="7">
    <source>
        <dbReference type="Proteomes" id="UP000051955"/>
    </source>
</evidence>
<dbReference type="EMBL" id="AZDV01000028">
    <property type="protein sequence ID" value="KRK93959.1"/>
    <property type="molecule type" value="Genomic_DNA"/>
</dbReference>
<proteinExistence type="predicted"/>
<evidence type="ECO:0000259" key="5">
    <source>
        <dbReference type="PROSITE" id="PS50937"/>
    </source>
</evidence>
<keyword evidence="3" id="KW-0238">DNA-binding</keyword>
<name>A0A0R1LRI9_9LACO</name>
<dbReference type="InterPro" id="IPR047057">
    <property type="entry name" value="MerR_fam"/>
</dbReference>
<organism evidence="6 7">
    <name type="scientific">Levilactobacillus acidifarinae DSM 19394 = JCM 15949</name>
    <dbReference type="NCBI Taxonomy" id="1423715"/>
    <lineage>
        <taxon>Bacteria</taxon>
        <taxon>Bacillati</taxon>
        <taxon>Bacillota</taxon>
        <taxon>Bacilli</taxon>
        <taxon>Lactobacillales</taxon>
        <taxon>Lactobacillaceae</taxon>
        <taxon>Levilactobacillus</taxon>
    </lineage>
</organism>
<dbReference type="InterPro" id="IPR000551">
    <property type="entry name" value="MerR-type_HTH_dom"/>
</dbReference>
<sequence length="157" mass="17688">MDVAEFTDEMRRVFDVHRLVFRIGELASMTGVSPRQLRYWEKKGLIKSREREGEQARVYSFGTFVKVSMIKYFLDSGYTLAAAGQKAAARNSRAKVLHRFISTGLQGFAEIDGQMAINLGPFDDHQTLMALLPEDKSVAYRLVPNAQAQKLTQASPE</sequence>
<keyword evidence="7" id="KW-1185">Reference proteome</keyword>
<comment type="caution">
    <text evidence="6">The sequence shown here is derived from an EMBL/GenBank/DDBJ whole genome shotgun (WGS) entry which is preliminary data.</text>
</comment>
<dbReference type="PRINTS" id="PR00040">
    <property type="entry name" value="HTHMERR"/>
</dbReference>
<dbReference type="PROSITE" id="PS00552">
    <property type="entry name" value="HTH_MERR_1"/>
    <property type="match status" value="1"/>
</dbReference>
<accession>A0A0R1LRI9</accession>
<evidence type="ECO:0000256" key="1">
    <source>
        <dbReference type="ARBA" id="ARBA00022491"/>
    </source>
</evidence>
<dbReference type="SMART" id="SM00422">
    <property type="entry name" value="HTH_MERR"/>
    <property type="match status" value="1"/>
</dbReference>
<dbReference type="GO" id="GO:0003677">
    <property type="term" value="F:DNA binding"/>
    <property type="evidence" value="ECO:0007669"/>
    <property type="project" value="UniProtKB-KW"/>
</dbReference>
<dbReference type="PANTHER" id="PTHR30204:SF69">
    <property type="entry name" value="MERR-FAMILY TRANSCRIPTIONAL REGULATOR"/>
    <property type="match status" value="1"/>
</dbReference>
<evidence type="ECO:0000256" key="4">
    <source>
        <dbReference type="ARBA" id="ARBA00023163"/>
    </source>
</evidence>
<dbReference type="PATRIC" id="fig|1423715.3.peg.1321"/>
<evidence type="ECO:0000313" key="6">
    <source>
        <dbReference type="EMBL" id="KRK93959.1"/>
    </source>
</evidence>
<keyword evidence="1" id="KW-0678">Repressor</keyword>
<feature type="domain" description="HTH merR-type" evidence="5">
    <location>
        <begin position="20"/>
        <end position="89"/>
    </location>
</feature>
<dbReference type="PROSITE" id="PS50937">
    <property type="entry name" value="HTH_MERR_2"/>
    <property type="match status" value="1"/>
</dbReference>
<dbReference type="Pfam" id="PF13411">
    <property type="entry name" value="MerR_1"/>
    <property type="match status" value="1"/>
</dbReference>
<gene>
    <name evidence="6" type="ORF">FD25_GL001288</name>
</gene>
<reference evidence="6 7" key="1">
    <citation type="journal article" date="2015" name="Genome Announc.">
        <title>Expanding the biotechnology potential of lactobacilli through comparative genomics of 213 strains and associated genera.</title>
        <authorList>
            <person name="Sun Z."/>
            <person name="Harris H.M."/>
            <person name="McCann A."/>
            <person name="Guo C."/>
            <person name="Argimon S."/>
            <person name="Zhang W."/>
            <person name="Yang X."/>
            <person name="Jeffery I.B."/>
            <person name="Cooney J.C."/>
            <person name="Kagawa T.F."/>
            <person name="Liu W."/>
            <person name="Song Y."/>
            <person name="Salvetti E."/>
            <person name="Wrobel A."/>
            <person name="Rasinkangas P."/>
            <person name="Parkhill J."/>
            <person name="Rea M.C."/>
            <person name="O'Sullivan O."/>
            <person name="Ritari J."/>
            <person name="Douillard F.P."/>
            <person name="Paul Ross R."/>
            <person name="Yang R."/>
            <person name="Briner A.E."/>
            <person name="Felis G.E."/>
            <person name="de Vos W.M."/>
            <person name="Barrangou R."/>
            <person name="Klaenhammer T.R."/>
            <person name="Caufield P.W."/>
            <person name="Cui Y."/>
            <person name="Zhang H."/>
            <person name="O'Toole P.W."/>
        </authorList>
    </citation>
    <scope>NUCLEOTIDE SEQUENCE [LARGE SCALE GENOMIC DNA]</scope>
    <source>
        <strain evidence="6 7">DSM 19394</strain>
    </source>
</reference>
<keyword evidence="4" id="KW-0804">Transcription</keyword>
<dbReference type="STRING" id="1423715.FD25_GL001288"/>
<dbReference type="Gene3D" id="1.10.1660.10">
    <property type="match status" value="1"/>
</dbReference>
<dbReference type="SUPFAM" id="SSF46955">
    <property type="entry name" value="Putative DNA-binding domain"/>
    <property type="match status" value="1"/>
</dbReference>
<dbReference type="Proteomes" id="UP000051955">
    <property type="component" value="Unassembled WGS sequence"/>
</dbReference>
<dbReference type="GO" id="GO:0003700">
    <property type="term" value="F:DNA-binding transcription factor activity"/>
    <property type="evidence" value="ECO:0007669"/>
    <property type="project" value="InterPro"/>
</dbReference>
<keyword evidence="2" id="KW-0805">Transcription regulation</keyword>